<dbReference type="SUPFAM" id="SSF48019">
    <property type="entry name" value="post-AAA+ oligomerization domain-like"/>
    <property type="match status" value="1"/>
</dbReference>
<evidence type="ECO:0000256" key="7">
    <source>
        <dbReference type="SAM" id="MobiDB-lite"/>
    </source>
</evidence>
<evidence type="ECO:0000256" key="6">
    <source>
        <dbReference type="ARBA" id="ARBA00022840"/>
    </source>
</evidence>
<dbReference type="InterPro" id="IPR051314">
    <property type="entry name" value="AAA_ATPase_RarA/MGS1/WRNIP1"/>
</dbReference>
<reference evidence="9" key="2">
    <citation type="journal article" date="2020" name="Microorganisms">
        <title>Osmotic Adaptation and Compatible Solute Biosynthesis of Phototrophic Bacteria as Revealed from Genome Analyses.</title>
        <authorList>
            <person name="Imhoff J.F."/>
            <person name="Rahn T."/>
            <person name="Kunzel S."/>
            <person name="Keller A."/>
            <person name="Neulinger S.C."/>
        </authorList>
    </citation>
    <scope>NUCLEOTIDE SEQUENCE</scope>
    <source>
        <strain evidence="9">LMG 28126</strain>
    </source>
</reference>
<dbReference type="GO" id="GO:0017116">
    <property type="term" value="F:single-stranded DNA helicase activity"/>
    <property type="evidence" value="ECO:0007669"/>
    <property type="project" value="TreeGrafter"/>
</dbReference>
<protein>
    <recommendedName>
        <fullName evidence="3">Replication-associated recombination protein A</fullName>
    </recommendedName>
</protein>
<dbReference type="InterPro" id="IPR027417">
    <property type="entry name" value="P-loop_NTPase"/>
</dbReference>
<evidence type="ECO:0000256" key="5">
    <source>
        <dbReference type="ARBA" id="ARBA00022741"/>
    </source>
</evidence>
<dbReference type="GO" id="GO:0016887">
    <property type="term" value="F:ATP hydrolysis activity"/>
    <property type="evidence" value="ECO:0007669"/>
    <property type="project" value="InterPro"/>
</dbReference>
<dbReference type="GO" id="GO:0000731">
    <property type="term" value="P:DNA synthesis involved in DNA repair"/>
    <property type="evidence" value="ECO:0007669"/>
    <property type="project" value="TreeGrafter"/>
</dbReference>
<sequence>MPDLFDNLPDGTPVAAPPAQDGARPLADRMRPARLEDVVGQEAVLASGGPLGAMLASGRLSSLILWGPPGVGKTTIARLLAGQSGHSFVQISAIFSGVAELRKVFDAARARRTTGQGTLLFVDEIHRFNRAQQDGFLPHMEDGTIVLVGATTENPSFELNAALLSRAQVIVLDRLGSDDLARLVARAEAALERPLPLAPDARAALIGMADGDGRALLNLIEQVAAWGAVDPVDGAGLSARLMRRAAVYDKSGDGHYNLISALHKAVRGSDPDASLYWLARMLEGGEDPRFLARRITRMATEDIGLADPQALGQCLEAWQAYERLGSPEGELALAQAVVYLALAPKSNAVYGAWKAARAEAKRTGSAPPPAHILNAPTGLMKAQGYGAGYLYDHDAEDGFSGQDYFPEGMKRPVFYAPVERGFERELRKRVEWLVRARARRQGGG</sequence>
<evidence type="ECO:0000256" key="1">
    <source>
        <dbReference type="ARBA" id="ARBA00002393"/>
    </source>
</evidence>
<dbReference type="AlphaFoldDB" id="A0A934WIR2"/>
<dbReference type="InterPro" id="IPR008921">
    <property type="entry name" value="DNA_pol3_clamp-load_cplx_C"/>
</dbReference>
<organism evidence="9 10">
    <name type="scientific">Rhodobaculum claviforme</name>
    <dbReference type="NCBI Taxonomy" id="1549854"/>
    <lineage>
        <taxon>Bacteria</taxon>
        <taxon>Pseudomonadati</taxon>
        <taxon>Pseudomonadota</taxon>
        <taxon>Alphaproteobacteria</taxon>
        <taxon>Rhodobacterales</taxon>
        <taxon>Paracoccaceae</taxon>
        <taxon>Rhodobaculum</taxon>
    </lineage>
</organism>
<evidence type="ECO:0000256" key="4">
    <source>
        <dbReference type="ARBA" id="ARBA00022705"/>
    </source>
</evidence>
<keyword evidence="5" id="KW-0547">Nucleotide-binding</keyword>
<name>A0A934WIR2_9RHOB</name>
<dbReference type="EMBL" id="NHSD01000206">
    <property type="protein sequence ID" value="MBK5927107.1"/>
    <property type="molecule type" value="Genomic_DNA"/>
</dbReference>
<keyword evidence="10" id="KW-1185">Reference proteome</keyword>
<evidence type="ECO:0000313" key="10">
    <source>
        <dbReference type="Proteomes" id="UP000706333"/>
    </source>
</evidence>
<dbReference type="GO" id="GO:0008047">
    <property type="term" value="F:enzyme activator activity"/>
    <property type="evidence" value="ECO:0007669"/>
    <property type="project" value="TreeGrafter"/>
</dbReference>
<proteinExistence type="inferred from homology"/>
<dbReference type="GO" id="GO:0003677">
    <property type="term" value="F:DNA binding"/>
    <property type="evidence" value="ECO:0007669"/>
    <property type="project" value="InterPro"/>
</dbReference>
<dbReference type="FunFam" id="3.40.50.300:FF:000137">
    <property type="entry name" value="Replication-associated recombination protein A"/>
    <property type="match status" value="1"/>
</dbReference>
<dbReference type="PANTHER" id="PTHR13779:SF7">
    <property type="entry name" value="ATPASE WRNIP1"/>
    <property type="match status" value="1"/>
</dbReference>
<dbReference type="InterPro" id="IPR003959">
    <property type="entry name" value="ATPase_AAA_core"/>
</dbReference>
<dbReference type="Gene3D" id="1.10.3710.10">
    <property type="entry name" value="DNA polymerase III clamp loader subunits, C-terminal domain"/>
    <property type="match status" value="1"/>
</dbReference>
<evidence type="ECO:0000259" key="8">
    <source>
        <dbReference type="SMART" id="SM00382"/>
    </source>
</evidence>
<keyword evidence="4" id="KW-0235">DNA replication</keyword>
<dbReference type="Gene3D" id="1.20.272.10">
    <property type="match status" value="1"/>
</dbReference>
<dbReference type="GO" id="GO:0005524">
    <property type="term" value="F:ATP binding"/>
    <property type="evidence" value="ECO:0007669"/>
    <property type="project" value="UniProtKB-KW"/>
</dbReference>
<dbReference type="Pfam" id="PF12002">
    <property type="entry name" value="MgsA_C"/>
    <property type="match status" value="1"/>
</dbReference>
<dbReference type="InterPro" id="IPR003593">
    <property type="entry name" value="AAA+_ATPase"/>
</dbReference>
<dbReference type="Pfam" id="PF16193">
    <property type="entry name" value="AAA_assoc_2"/>
    <property type="match status" value="1"/>
</dbReference>
<dbReference type="InterPro" id="IPR021886">
    <property type="entry name" value="MgsA_C"/>
</dbReference>
<feature type="domain" description="AAA+ ATPase" evidence="8">
    <location>
        <begin position="59"/>
        <end position="175"/>
    </location>
</feature>
<feature type="region of interest" description="Disordered" evidence="7">
    <location>
        <begin position="1"/>
        <end position="25"/>
    </location>
</feature>
<dbReference type="Proteomes" id="UP000706333">
    <property type="component" value="Unassembled WGS sequence"/>
</dbReference>
<comment type="function">
    <text evidence="1">DNA-dependent ATPase that plays important roles in cellular responses to stalled DNA replication processes.</text>
</comment>
<dbReference type="CDD" id="cd00009">
    <property type="entry name" value="AAA"/>
    <property type="match status" value="1"/>
</dbReference>
<dbReference type="RefSeq" id="WP_201156877.1">
    <property type="nucleotide sequence ID" value="NZ_NHSD01000206.1"/>
</dbReference>
<dbReference type="SUPFAM" id="SSF52540">
    <property type="entry name" value="P-loop containing nucleoside triphosphate hydrolases"/>
    <property type="match status" value="1"/>
</dbReference>
<accession>A0A934WIR2</accession>
<dbReference type="Gene3D" id="1.10.8.60">
    <property type="match status" value="1"/>
</dbReference>
<dbReference type="CDD" id="cd18139">
    <property type="entry name" value="HLD_clamp_RarA"/>
    <property type="match status" value="1"/>
</dbReference>
<dbReference type="Gene3D" id="3.40.50.300">
    <property type="entry name" value="P-loop containing nucleotide triphosphate hydrolases"/>
    <property type="match status" value="1"/>
</dbReference>
<comment type="caution">
    <text evidence="9">The sequence shown here is derived from an EMBL/GenBank/DDBJ whole genome shotgun (WGS) entry which is preliminary data.</text>
</comment>
<evidence type="ECO:0000256" key="2">
    <source>
        <dbReference type="ARBA" id="ARBA00008959"/>
    </source>
</evidence>
<dbReference type="Pfam" id="PF00004">
    <property type="entry name" value="AAA"/>
    <property type="match status" value="1"/>
</dbReference>
<keyword evidence="6" id="KW-0067">ATP-binding</keyword>
<dbReference type="InterPro" id="IPR032423">
    <property type="entry name" value="AAA_assoc_2"/>
</dbReference>
<evidence type="ECO:0000313" key="9">
    <source>
        <dbReference type="EMBL" id="MBK5927107.1"/>
    </source>
</evidence>
<dbReference type="SMART" id="SM00382">
    <property type="entry name" value="AAA"/>
    <property type="match status" value="1"/>
</dbReference>
<evidence type="ECO:0000256" key="3">
    <source>
        <dbReference type="ARBA" id="ARBA00020776"/>
    </source>
</evidence>
<dbReference type="GO" id="GO:0006261">
    <property type="term" value="P:DNA-templated DNA replication"/>
    <property type="evidence" value="ECO:0007669"/>
    <property type="project" value="TreeGrafter"/>
</dbReference>
<reference evidence="9" key="1">
    <citation type="submission" date="2017-05" db="EMBL/GenBank/DDBJ databases">
        <authorList>
            <person name="Imhoff J.F."/>
            <person name="Rahn T."/>
            <person name="Kuenzel S."/>
            <person name="Neulinger S.C."/>
        </authorList>
    </citation>
    <scope>NUCLEOTIDE SEQUENCE</scope>
    <source>
        <strain evidence="9">LMG 28126</strain>
    </source>
</reference>
<comment type="similarity">
    <text evidence="2">Belongs to the AAA ATPase family. RarA/MGS1/WRNIP1 subfamily.</text>
</comment>
<dbReference type="FunFam" id="1.20.272.10:FF:000001">
    <property type="entry name" value="Putative AAA family ATPase"/>
    <property type="match status" value="1"/>
</dbReference>
<dbReference type="PANTHER" id="PTHR13779">
    <property type="entry name" value="WERNER HELICASE-INTERACTING PROTEIN 1 FAMILY MEMBER"/>
    <property type="match status" value="1"/>
</dbReference>
<gene>
    <name evidence="9" type="ORF">CCR87_07100</name>
</gene>